<dbReference type="SMART" id="SM00028">
    <property type="entry name" value="TPR"/>
    <property type="match status" value="4"/>
</dbReference>
<dbReference type="PANTHER" id="PTHR45138:SF9">
    <property type="entry name" value="DIGUANYLATE CYCLASE DGCM-RELATED"/>
    <property type="match status" value="1"/>
</dbReference>
<dbReference type="SMART" id="SM00267">
    <property type="entry name" value="GGDEF"/>
    <property type="match status" value="1"/>
</dbReference>
<evidence type="ECO:0000256" key="2">
    <source>
        <dbReference type="ARBA" id="ARBA00012528"/>
    </source>
</evidence>
<protein>
    <recommendedName>
        <fullName evidence="2">diguanylate cyclase</fullName>
        <ecNumber evidence="2">2.7.7.65</ecNumber>
    </recommendedName>
</protein>
<evidence type="ECO:0000256" key="5">
    <source>
        <dbReference type="SAM" id="Phobius"/>
    </source>
</evidence>
<dbReference type="InterPro" id="IPR019734">
    <property type="entry name" value="TPR_rpt"/>
</dbReference>
<feature type="region of interest" description="Disordered" evidence="4">
    <location>
        <begin position="1"/>
        <end position="32"/>
    </location>
</feature>
<dbReference type="Gene3D" id="3.30.70.270">
    <property type="match status" value="1"/>
</dbReference>
<comment type="cofactor">
    <cofactor evidence="1">
        <name>Mg(2+)</name>
        <dbReference type="ChEBI" id="CHEBI:18420"/>
    </cofactor>
</comment>
<dbReference type="InterPro" id="IPR029787">
    <property type="entry name" value="Nucleotide_cyclase"/>
</dbReference>
<feature type="compositionally biased region" description="Gly residues" evidence="4">
    <location>
        <begin position="1"/>
        <end position="12"/>
    </location>
</feature>
<proteinExistence type="predicted"/>
<dbReference type="EMBL" id="CP015249">
    <property type="protein sequence ID" value="ANB16194.1"/>
    <property type="molecule type" value="Genomic_DNA"/>
</dbReference>
<comment type="catalytic activity">
    <reaction evidence="3">
        <text>2 GTP = 3',3'-c-di-GMP + 2 diphosphate</text>
        <dbReference type="Rhea" id="RHEA:24898"/>
        <dbReference type="ChEBI" id="CHEBI:33019"/>
        <dbReference type="ChEBI" id="CHEBI:37565"/>
        <dbReference type="ChEBI" id="CHEBI:58805"/>
        <dbReference type="EC" id="2.7.7.65"/>
    </reaction>
</comment>
<reference evidence="7 8" key="1">
    <citation type="submission" date="2016-04" db="EMBL/GenBank/DDBJ databases">
        <title>Complete genome sequence of Dokdonella koreensis DS-123T.</title>
        <authorList>
            <person name="Kim J.F."/>
            <person name="Lee H."/>
            <person name="Kwak M.-J."/>
        </authorList>
    </citation>
    <scope>NUCLEOTIDE SEQUENCE [LARGE SCALE GENOMIC DNA]</scope>
    <source>
        <strain evidence="7 8">DS-123</strain>
    </source>
</reference>
<feature type="compositionally biased region" description="Low complexity" evidence="4">
    <location>
        <begin position="13"/>
        <end position="24"/>
    </location>
</feature>
<dbReference type="FunFam" id="3.30.70.270:FF:000001">
    <property type="entry name" value="Diguanylate cyclase domain protein"/>
    <property type="match status" value="1"/>
</dbReference>
<dbReference type="SUPFAM" id="SSF55073">
    <property type="entry name" value="Nucleotide cyclase"/>
    <property type="match status" value="1"/>
</dbReference>
<dbReference type="KEGG" id="dko:I596_154"/>
<dbReference type="SUPFAM" id="SSF48452">
    <property type="entry name" value="TPR-like"/>
    <property type="match status" value="2"/>
</dbReference>
<evidence type="ECO:0000256" key="3">
    <source>
        <dbReference type="ARBA" id="ARBA00034247"/>
    </source>
</evidence>
<dbReference type="Gene3D" id="1.25.40.10">
    <property type="entry name" value="Tetratricopeptide repeat domain"/>
    <property type="match status" value="1"/>
</dbReference>
<dbReference type="InterPro" id="IPR043128">
    <property type="entry name" value="Rev_trsase/Diguanyl_cyclase"/>
</dbReference>
<organism evidence="7 8">
    <name type="scientific">Dokdonella koreensis DS-123</name>
    <dbReference type="NCBI Taxonomy" id="1300342"/>
    <lineage>
        <taxon>Bacteria</taxon>
        <taxon>Pseudomonadati</taxon>
        <taxon>Pseudomonadota</taxon>
        <taxon>Gammaproteobacteria</taxon>
        <taxon>Lysobacterales</taxon>
        <taxon>Rhodanobacteraceae</taxon>
        <taxon>Dokdonella</taxon>
    </lineage>
</organism>
<keyword evidence="5" id="KW-0812">Transmembrane</keyword>
<dbReference type="CDD" id="cd01949">
    <property type="entry name" value="GGDEF"/>
    <property type="match status" value="1"/>
</dbReference>
<evidence type="ECO:0000256" key="1">
    <source>
        <dbReference type="ARBA" id="ARBA00001946"/>
    </source>
</evidence>
<gene>
    <name evidence="7" type="ORF">I596_154</name>
</gene>
<dbReference type="InterPro" id="IPR011990">
    <property type="entry name" value="TPR-like_helical_dom_sf"/>
</dbReference>
<dbReference type="InterPro" id="IPR000160">
    <property type="entry name" value="GGDEF_dom"/>
</dbReference>
<dbReference type="GO" id="GO:0052621">
    <property type="term" value="F:diguanylate cyclase activity"/>
    <property type="evidence" value="ECO:0007669"/>
    <property type="project" value="UniProtKB-EC"/>
</dbReference>
<evidence type="ECO:0000256" key="4">
    <source>
        <dbReference type="SAM" id="MobiDB-lite"/>
    </source>
</evidence>
<dbReference type="NCBIfam" id="TIGR00254">
    <property type="entry name" value="GGDEF"/>
    <property type="match status" value="1"/>
</dbReference>
<dbReference type="Pfam" id="PF00990">
    <property type="entry name" value="GGDEF"/>
    <property type="match status" value="1"/>
</dbReference>
<keyword evidence="5" id="KW-0472">Membrane</keyword>
<keyword evidence="5" id="KW-1133">Transmembrane helix</keyword>
<dbReference type="EC" id="2.7.7.65" evidence="2"/>
<name>A0A167G636_9GAMM</name>
<dbReference type="STRING" id="1300342.I596_154"/>
<dbReference type="Proteomes" id="UP000076830">
    <property type="component" value="Chromosome"/>
</dbReference>
<dbReference type="PROSITE" id="PS50887">
    <property type="entry name" value="GGDEF"/>
    <property type="match status" value="1"/>
</dbReference>
<feature type="domain" description="GGDEF" evidence="6">
    <location>
        <begin position="480"/>
        <end position="618"/>
    </location>
</feature>
<sequence>MTGRVPGGGASGGRPSASGPASSDRPARHGPVRRGFGTGLAILLAIAVPAVATTPYDEATDPHAGALRQCFQSQQTDPLGAAATAERILDAQPVRIETQLRALVCLGMAKGTLGEPAAADQAATKVLTLLDLHALPAGEQARARMNAAGILQTIGQPQRATALLERALDAAKADAPGLSQLMMLDSLALLHAADLENNEVAEGYFRQAIELAPMLGAENPMRYYSAALNLVQLGRHDEAMRAFDRAEAMATRPGPGLDQLLYRIRTNRTDVLVARGERDRALAELQTSVLAQQQLRDVQGEAVSWAKLGALQLTAGDTGAALASATAALRLADQGNFINEQRDALKLLVNVHRSRGELAQALGLAQRQHDMELARLRNRNLRTMAALQAQLESQDQVRQVERLQHQNQVQSLRVERADLLRNAAVALLGLVGVVGTAFVLYQRRVNRRLRRWSTLDPLTGLINRREAARRLAAAERDDRRRMVLFLVDADRFKAINDTYGHAAGDRVLVELSTRLQAACRSGDILARWGGEEFVVACPHETLEQATATAERLRSAAVQRPVRLAGDEAWPLSVSIGFAPLPFFPDASSEQWQKALRIADIALYVAKHSGRDAWAGLWGVDGSGVAPQTIGRDLEALARQGRIRLAGSRPMRWQAAAPEAAADAMGGIGMAALPPS</sequence>
<feature type="transmembrane region" description="Helical" evidence="5">
    <location>
        <begin position="419"/>
        <end position="441"/>
    </location>
</feature>
<evidence type="ECO:0000313" key="8">
    <source>
        <dbReference type="Proteomes" id="UP000076830"/>
    </source>
</evidence>
<dbReference type="AlphaFoldDB" id="A0A167G636"/>
<accession>A0A167G636</accession>
<evidence type="ECO:0000313" key="7">
    <source>
        <dbReference type="EMBL" id="ANB16194.1"/>
    </source>
</evidence>
<dbReference type="PANTHER" id="PTHR45138">
    <property type="entry name" value="REGULATORY COMPONENTS OF SENSORY TRANSDUCTION SYSTEM"/>
    <property type="match status" value="1"/>
</dbReference>
<keyword evidence="8" id="KW-1185">Reference proteome</keyword>
<evidence type="ECO:0000259" key="6">
    <source>
        <dbReference type="PROSITE" id="PS50887"/>
    </source>
</evidence>
<dbReference type="InterPro" id="IPR050469">
    <property type="entry name" value="Diguanylate_Cyclase"/>
</dbReference>